<evidence type="ECO:0000256" key="1">
    <source>
        <dbReference type="SAM" id="MobiDB-lite"/>
    </source>
</evidence>
<accession>A0A3G7TP04</accession>
<evidence type="ECO:0000313" key="3">
    <source>
        <dbReference type="Proteomes" id="UP000268048"/>
    </source>
</evidence>
<evidence type="ECO:0000313" key="2">
    <source>
        <dbReference type="EMBL" id="AZE48009.1"/>
    </source>
</evidence>
<gene>
    <name evidence="2" type="ORF">C4K04_2335</name>
</gene>
<dbReference type="EMBL" id="CP027753">
    <property type="protein sequence ID" value="AZE48009.1"/>
    <property type="molecule type" value="Genomic_DNA"/>
</dbReference>
<organism evidence="2 3">
    <name type="scientific">Pseudomonas chlororaphis</name>
    <dbReference type="NCBI Taxonomy" id="587753"/>
    <lineage>
        <taxon>Bacteria</taxon>
        <taxon>Pseudomonadati</taxon>
        <taxon>Pseudomonadota</taxon>
        <taxon>Gammaproteobacteria</taxon>
        <taxon>Pseudomonadales</taxon>
        <taxon>Pseudomonadaceae</taxon>
        <taxon>Pseudomonas</taxon>
    </lineage>
</organism>
<sequence>MLVQVHLDTPETDLNAAGEREQQDLYQPDCDRKTLLT</sequence>
<dbReference type="Proteomes" id="UP000268048">
    <property type="component" value="Chromosome"/>
</dbReference>
<feature type="compositionally biased region" description="Basic and acidic residues" evidence="1">
    <location>
        <begin position="18"/>
        <end position="37"/>
    </location>
</feature>
<reference evidence="2 3" key="1">
    <citation type="submission" date="2018-03" db="EMBL/GenBank/DDBJ databases">
        <title>Diversity of phytobeneficial traits revealed by whole-genome analysis of worldwide-isolated phenazine-producing Pseudomonas spp.</title>
        <authorList>
            <person name="Biessy A."/>
            <person name="Novinscak A."/>
            <person name="Blom J."/>
            <person name="Leger G."/>
            <person name="Thomashow L.S."/>
            <person name="Cazorla F.M."/>
            <person name="Josic D."/>
            <person name="Filion M."/>
        </authorList>
    </citation>
    <scope>NUCLEOTIDE SEQUENCE [LARGE SCALE GENOMIC DNA]</scope>
    <source>
        <strain evidence="2 3">B25</strain>
    </source>
</reference>
<dbReference type="AlphaFoldDB" id="A0A3G7TP04"/>
<proteinExistence type="predicted"/>
<protein>
    <submittedName>
        <fullName evidence="2">Uncharacterized protein</fullName>
    </submittedName>
</protein>
<name>A0A3G7TP04_9PSED</name>
<feature type="region of interest" description="Disordered" evidence="1">
    <location>
        <begin position="1"/>
        <end position="37"/>
    </location>
</feature>